<evidence type="ECO:0000256" key="10">
    <source>
        <dbReference type="ARBA" id="ARBA00023077"/>
    </source>
</evidence>
<evidence type="ECO:0000256" key="4">
    <source>
        <dbReference type="ARBA" id="ARBA00022452"/>
    </source>
</evidence>
<dbReference type="PROSITE" id="PS52016">
    <property type="entry name" value="TONB_DEPENDENT_REC_3"/>
    <property type="match status" value="1"/>
</dbReference>
<dbReference type="SUPFAM" id="SSF56935">
    <property type="entry name" value="Porins"/>
    <property type="match status" value="1"/>
</dbReference>
<keyword evidence="8" id="KW-0408">Iron</keyword>
<keyword evidence="12 18" id="KW-0675">Receptor</keyword>
<dbReference type="InterPro" id="IPR000531">
    <property type="entry name" value="Beta-barrel_TonB"/>
</dbReference>
<evidence type="ECO:0000256" key="12">
    <source>
        <dbReference type="ARBA" id="ARBA00023170"/>
    </source>
</evidence>
<evidence type="ECO:0000256" key="8">
    <source>
        <dbReference type="ARBA" id="ARBA00023004"/>
    </source>
</evidence>
<keyword evidence="7" id="KW-0732">Signal</keyword>
<evidence type="ECO:0000256" key="15">
    <source>
        <dbReference type="RuleBase" id="RU003357"/>
    </source>
</evidence>
<reference evidence="18" key="1">
    <citation type="submission" date="2022-07" db="EMBL/GenBank/DDBJ databases">
        <title>Taxonomy of Novel Oxalotrophic and Methylotrophic Bacteria.</title>
        <authorList>
            <person name="Sahin N."/>
            <person name="Tani A."/>
        </authorList>
    </citation>
    <scope>NUCLEOTIDE SEQUENCE</scope>
    <source>
        <strain evidence="18">Y10</strain>
    </source>
</reference>
<dbReference type="Pfam" id="PF00593">
    <property type="entry name" value="TonB_dep_Rec_b-barrel"/>
    <property type="match status" value="1"/>
</dbReference>
<comment type="caution">
    <text evidence="18">The sequence shown here is derived from an EMBL/GenBank/DDBJ whole genome shotgun (WGS) entry which is preliminary data.</text>
</comment>
<dbReference type="PANTHER" id="PTHR32552">
    <property type="entry name" value="FERRICHROME IRON RECEPTOR-RELATED"/>
    <property type="match status" value="1"/>
</dbReference>
<evidence type="ECO:0000313" key="18">
    <source>
        <dbReference type="EMBL" id="GLB48218.1"/>
    </source>
</evidence>
<evidence type="ECO:0000256" key="6">
    <source>
        <dbReference type="ARBA" id="ARBA00022692"/>
    </source>
</evidence>
<comment type="similarity">
    <text evidence="2 14 15">Belongs to the TonB-dependent receptor family.</text>
</comment>
<evidence type="ECO:0000256" key="5">
    <source>
        <dbReference type="ARBA" id="ARBA00022496"/>
    </source>
</evidence>
<evidence type="ECO:0000256" key="3">
    <source>
        <dbReference type="ARBA" id="ARBA00022448"/>
    </source>
</evidence>
<dbReference type="Proteomes" id="UP001143543">
    <property type="component" value="Unassembled WGS sequence"/>
</dbReference>
<dbReference type="SUPFAM" id="SSF49464">
    <property type="entry name" value="Carboxypeptidase regulatory domain-like"/>
    <property type="match status" value="1"/>
</dbReference>
<keyword evidence="19" id="KW-1185">Reference proteome</keyword>
<dbReference type="InterPro" id="IPR037066">
    <property type="entry name" value="Plug_dom_sf"/>
</dbReference>
<evidence type="ECO:0000256" key="7">
    <source>
        <dbReference type="ARBA" id="ARBA00022729"/>
    </source>
</evidence>
<sequence>MKFTYKLKISTLSLAICLLGVTINNPLYSFEKTHLNTDIKNHFIASAVSGYITDTNGTPIAQANITIEGTSLGTVTNERGYFFIGGLEQGTYTIKVAYVGMETQTKKIIVTTNTEIKVDFTLKQQNEILNEVVVESNQNKFSKKESKTVSHMPISYMQNPQVYSVISKDVMQEQLVTDVQGALVNTPGVSNLVESVGSGGVGLTMYMRGFSTGVNMRNGMATTFVTMTDPVNLERLEVIKGPSATLFGSTLTSYSGLVNRVTKKPYSSFGGEVGYSLGSFGLSRITADINTPLNKDKTVLFRLNAAKHNEKSFQNLGHQNNYAVTPSLTYLVNDRLTLNIEAELFHTNRPSNYIGINKADDGSGVTANSFDELDYNFDFSFGSDQLQSEADVFNVFAQAIYQISDNWTSQTNISTANTDNNANYLFLTYLTDSSIRRMPMNIVSNFNSTQIQQNFNGTMKFGNVENKILVGLDYYYLTTKDRRTRYVYDVISPQDTDADINYQSYLTTLGETDPYARVTREQETYSAYVSDVITIADRLNIMASLRVDHYKNKEADYDQTAFSPKLGITYEVMKDQLTLFGNFMDGFQNVDPSETDGVAVTYDPEHATQIEGGVKADLFNNKLALTASYYDITVRDIVRSVPDPNNIGVFNAVQDGTQNSKGLELEVIANPLTGWNIIAGYGYNESRYTKADIDVEGNKPYSTPYNVANFWTSYNFSKGTLKGFGLGFGGNYVGESYFNDANTFTLPEYTVINSTIFYDQPKYRIGFKLNNITNEEYWAASYWAQPQKTRNFVVNFTYKF</sequence>
<feature type="domain" description="TonB-dependent receptor-like beta-barrel" evidence="16">
    <location>
        <begin position="346"/>
        <end position="772"/>
    </location>
</feature>
<dbReference type="RefSeq" id="WP_281763871.1">
    <property type="nucleotide sequence ID" value="NZ_BRVO01000001.1"/>
</dbReference>
<keyword evidence="4 14" id="KW-1134">Transmembrane beta strand</keyword>
<keyword evidence="10 15" id="KW-0798">TonB box</keyword>
<evidence type="ECO:0000256" key="1">
    <source>
        <dbReference type="ARBA" id="ARBA00004571"/>
    </source>
</evidence>
<dbReference type="InterPro" id="IPR008969">
    <property type="entry name" value="CarboxyPept-like_regulatory"/>
</dbReference>
<evidence type="ECO:0000256" key="14">
    <source>
        <dbReference type="PROSITE-ProRule" id="PRU01360"/>
    </source>
</evidence>
<evidence type="ECO:0000256" key="11">
    <source>
        <dbReference type="ARBA" id="ARBA00023136"/>
    </source>
</evidence>
<dbReference type="PANTHER" id="PTHR32552:SF68">
    <property type="entry name" value="FERRICHROME OUTER MEMBRANE TRANSPORTER_PHAGE RECEPTOR"/>
    <property type="match status" value="1"/>
</dbReference>
<feature type="domain" description="TonB-dependent receptor plug" evidence="17">
    <location>
        <begin position="158"/>
        <end position="249"/>
    </location>
</feature>
<dbReference type="InterPro" id="IPR036942">
    <property type="entry name" value="Beta-barrel_TonB_sf"/>
</dbReference>
<dbReference type="CDD" id="cd01347">
    <property type="entry name" value="ligand_gated_channel"/>
    <property type="match status" value="1"/>
</dbReference>
<gene>
    <name evidence="18" type="ORF">Y10_05860</name>
</gene>
<keyword evidence="9" id="KW-0406">Ion transport</keyword>
<dbReference type="Pfam" id="PF07715">
    <property type="entry name" value="Plug"/>
    <property type="match status" value="1"/>
</dbReference>
<evidence type="ECO:0000259" key="17">
    <source>
        <dbReference type="Pfam" id="PF07715"/>
    </source>
</evidence>
<dbReference type="EMBL" id="BRVO01000001">
    <property type="protein sequence ID" value="GLB48218.1"/>
    <property type="molecule type" value="Genomic_DNA"/>
</dbReference>
<organism evidence="18 19">
    <name type="scientific">Neptunitalea lumnitzerae</name>
    <dbReference type="NCBI Taxonomy" id="2965509"/>
    <lineage>
        <taxon>Bacteria</taxon>
        <taxon>Pseudomonadati</taxon>
        <taxon>Bacteroidota</taxon>
        <taxon>Flavobacteriia</taxon>
        <taxon>Flavobacteriales</taxon>
        <taxon>Flavobacteriaceae</taxon>
        <taxon>Neptunitalea</taxon>
    </lineage>
</organism>
<evidence type="ECO:0000256" key="2">
    <source>
        <dbReference type="ARBA" id="ARBA00009810"/>
    </source>
</evidence>
<proteinExistence type="inferred from homology"/>
<name>A0ABQ5MFN7_9FLAO</name>
<evidence type="ECO:0000313" key="19">
    <source>
        <dbReference type="Proteomes" id="UP001143543"/>
    </source>
</evidence>
<dbReference type="Gene3D" id="2.60.40.1120">
    <property type="entry name" value="Carboxypeptidase-like, regulatory domain"/>
    <property type="match status" value="1"/>
</dbReference>
<dbReference type="InterPro" id="IPR010105">
    <property type="entry name" value="TonB_sidphr_rcpt"/>
</dbReference>
<comment type="subcellular location">
    <subcellularLocation>
        <location evidence="1 14">Cell outer membrane</location>
        <topology evidence="1 14">Multi-pass membrane protein</topology>
    </subcellularLocation>
</comment>
<dbReference type="InterPro" id="IPR039426">
    <property type="entry name" value="TonB-dep_rcpt-like"/>
</dbReference>
<protein>
    <submittedName>
        <fullName evidence="18">TonB-dependent receptor</fullName>
    </submittedName>
</protein>
<keyword evidence="3 14" id="KW-0813">Transport</keyword>
<keyword evidence="6 14" id="KW-0812">Transmembrane</keyword>
<keyword evidence="11 14" id="KW-0472">Membrane</keyword>
<dbReference type="NCBIfam" id="TIGR01783">
    <property type="entry name" value="TonB-siderophor"/>
    <property type="match status" value="1"/>
</dbReference>
<evidence type="ECO:0000256" key="9">
    <source>
        <dbReference type="ARBA" id="ARBA00023065"/>
    </source>
</evidence>
<keyword evidence="13 14" id="KW-0998">Cell outer membrane</keyword>
<dbReference type="InterPro" id="IPR012910">
    <property type="entry name" value="Plug_dom"/>
</dbReference>
<keyword evidence="5" id="KW-0410">Iron transport</keyword>
<accession>A0ABQ5MFN7</accession>
<dbReference type="Pfam" id="PF13715">
    <property type="entry name" value="CarbopepD_reg_2"/>
    <property type="match status" value="1"/>
</dbReference>
<dbReference type="Gene3D" id="2.40.170.20">
    <property type="entry name" value="TonB-dependent receptor, beta-barrel domain"/>
    <property type="match status" value="1"/>
</dbReference>
<dbReference type="Gene3D" id="2.170.130.10">
    <property type="entry name" value="TonB-dependent receptor, plug domain"/>
    <property type="match status" value="1"/>
</dbReference>
<evidence type="ECO:0000259" key="16">
    <source>
        <dbReference type="Pfam" id="PF00593"/>
    </source>
</evidence>
<evidence type="ECO:0000256" key="13">
    <source>
        <dbReference type="ARBA" id="ARBA00023237"/>
    </source>
</evidence>